<dbReference type="AlphaFoldDB" id="A0A8H7HRW9"/>
<feature type="non-terminal residue" evidence="4">
    <location>
        <position position="1010"/>
    </location>
</feature>
<dbReference type="OrthoDB" id="3219854at2759"/>
<evidence type="ECO:0000313" key="5">
    <source>
        <dbReference type="Proteomes" id="UP000602905"/>
    </source>
</evidence>
<feature type="compositionally biased region" description="Polar residues" evidence="1">
    <location>
        <begin position="1"/>
        <end position="11"/>
    </location>
</feature>
<evidence type="ECO:0000256" key="1">
    <source>
        <dbReference type="SAM" id="MobiDB-lite"/>
    </source>
</evidence>
<feature type="transmembrane region" description="Helical" evidence="2">
    <location>
        <begin position="224"/>
        <end position="248"/>
    </location>
</feature>
<reference evidence="4" key="1">
    <citation type="submission" date="2020-09" db="EMBL/GenBank/DDBJ databases">
        <title>Comparative genome analyses of four rice-infecting Rhizoctonia solani isolates reveal extensive enrichment of homogalacturonan modification genes.</title>
        <authorList>
            <person name="Lee D.-Y."/>
            <person name="Jeon J."/>
            <person name="Kim K.-T."/>
            <person name="Cheong K."/>
            <person name="Song H."/>
            <person name="Choi G."/>
            <person name="Ko J."/>
            <person name="Opiyo S.O."/>
            <person name="Zuo S."/>
            <person name="Madhav S."/>
            <person name="Lee Y.-H."/>
            <person name="Wang G.-L."/>
        </authorList>
    </citation>
    <scope>NUCLEOTIDE SEQUENCE</scope>
    <source>
        <strain evidence="4">AG1-IA WGL</strain>
    </source>
</reference>
<accession>A0A8H7HRW9</accession>
<feature type="domain" description="DUF6535" evidence="3">
    <location>
        <begin position="89"/>
        <end position="248"/>
    </location>
</feature>
<sequence length="1010" mass="111072">MSLLIPTNLSGSGPKGKTRIEANNPGVNVASSSDQANINDNPRNIDQSTETKIQSDPFQQAPSKAHQMDDPWSERDEYGAELTKDARVWKVYVKEADKSDTELVDGWNKSLDVILDPNDVSAAALVAMSRALLALTSNSSVDLSSLSMPDQSTSSPFVPAHNAVLINTLWYLSLATSVATSFLAMLAKDWCRSFETGRSGHPHDQAQRRQRKWMMIERWKMQELIVVLPSLIHVSLLLFAIGLCIYVWDLNTTTAIPVMCVCVAAFMFYLGSSLVASILEDFPYTTIVSKIVRSAPVGFITKKLSELLGPTLKWASLISLWVIVLSPLPFIAVVLLPLALIDTVCGRPFWDDDSYWWRALCSITDIIWGSFPFSTIIDFVGQINDLERSWLSDLIARLISHFTHAVFGHFTSDQVTSHCLHWLINYCETPSSTAVALQAIAGASSNIPPGPLKDCEASFKILQRLVSGGSGPTAVYDASLYARALSALTTLSQSKFKEPSTSTEDLAVMIWNLKLQHEHNLTVMIGDGEFVATKKNLEALQTGNSASSYAIRLLQGSDPGAKKAMKAIMTLLSINAHSSYQQLHPAAVRSLANGAALLEACSDAPLLSISDVQHFIIAYQTYIRKSRYSTLHDVTNLGVALTPLVDALRHRYLIKNTGISNASVSDSASVYLLQALRRSADKDEQDVSGLVQLYWIWCTEVATNPAQCGLDPSSSELTRLKAWCSRYLSGSDPVDSQETPEFLAAINRVYGSVALSDTGPICLPPSLYVIVVFAACWPQSDEQRVTGMDLLSKCSFPSLKAELIRYLTSTGFDYNHSLLYNSGKRYSLKDSGNPVDQHFCATQLWILLHLVQDSTKEPQQRLKHLLESEAKLEIKSKGMDTVKKDLESEIIAYYREGRLDTYSARVIECIYQARGTRPDRKLASLIEQELEDVPLCHRGLAQFSHSPEVTLAPVDPALTILLPASRPTSPVSDEPGGSQEPKQQCDANHLSISIMPHVAGSEGNYANSCV</sequence>
<dbReference type="InterPro" id="IPR045338">
    <property type="entry name" value="DUF6535"/>
</dbReference>
<feature type="transmembrane region" description="Helical" evidence="2">
    <location>
        <begin position="169"/>
        <end position="187"/>
    </location>
</feature>
<comment type="caution">
    <text evidence="4">The sequence shown here is derived from an EMBL/GenBank/DDBJ whole genome shotgun (WGS) entry which is preliminary data.</text>
</comment>
<organism evidence="4 5">
    <name type="scientific">Rhizoctonia solani</name>
    <dbReference type="NCBI Taxonomy" id="456999"/>
    <lineage>
        <taxon>Eukaryota</taxon>
        <taxon>Fungi</taxon>
        <taxon>Dikarya</taxon>
        <taxon>Basidiomycota</taxon>
        <taxon>Agaricomycotina</taxon>
        <taxon>Agaricomycetes</taxon>
        <taxon>Cantharellales</taxon>
        <taxon>Ceratobasidiaceae</taxon>
        <taxon>Rhizoctonia</taxon>
    </lineage>
</organism>
<feature type="transmembrane region" description="Helical" evidence="2">
    <location>
        <begin position="254"/>
        <end position="279"/>
    </location>
</feature>
<feature type="region of interest" description="Disordered" evidence="1">
    <location>
        <begin position="1"/>
        <end position="72"/>
    </location>
</feature>
<proteinExistence type="predicted"/>
<dbReference type="Proteomes" id="UP000602905">
    <property type="component" value="Unassembled WGS sequence"/>
</dbReference>
<dbReference type="Pfam" id="PF20153">
    <property type="entry name" value="DUF6535"/>
    <property type="match status" value="1"/>
</dbReference>
<evidence type="ECO:0000313" key="4">
    <source>
        <dbReference type="EMBL" id="KAF8701671.1"/>
    </source>
</evidence>
<gene>
    <name evidence="4" type="ORF">RHS03_06485</name>
</gene>
<dbReference type="EMBL" id="JACYCD010000148">
    <property type="protein sequence ID" value="KAF8701671.1"/>
    <property type="molecule type" value="Genomic_DNA"/>
</dbReference>
<evidence type="ECO:0000256" key="2">
    <source>
        <dbReference type="SAM" id="Phobius"/>
    </source>
</evidence>
<keyword evidence="2" id="KW-1133">Transmembrane helix</keyword>
<feature type="region of interest" description="Disordered" evidence="1">
    <location>
        <begin position="964"/>
        <end position="984"/>
    </location>
</feature>
<keyword evidence="2" id="KW-0812">Transmembrane</keyword>
<keyword evidence="2" id="KW-0472">Membrane</keyword>
<feature type="compositionally biased region" description="Polar residues" evidence="1">
    <location>
        <begin position="25"/>
        <end position="62"/>
    </location>
</feature>
<evidence type="ECO:0000259" key="3">
    <source>
        <dbReference type="Pfam" id="PF20153"/>
    </source>
</evidence>
<feature type="transmembrane region" description="Helical" evidence="2">
    <location>
        <begin position="317"/>
        <end position="340"/>
    </location>
</feature>
<name>A0A8H7HRW9_9AGAM</name>
<protein>
    <recommendedName>
        <fullName evidence="3">DUF6535 domain-containing protein</fullName>
    </recommendedName>
</protein>